<proteinExistence type="predicted"/>
<evidence type="ECO:0000313" key="1">
    <source>
        <dbReference type="EMBL" id="GLC28083.1"/>
    </source>
</evidence>
<name>A0AA37QJK4_9BACT</name>
<sequence length="124" mass="13466">MTIEAEFTEGLLVIRGAGTVTASDLREMPGLTTAFDAGRAVTPNRLIDLTAVEGFDVGFSEMLAAVRERRDAVLSGPTRTAFLTASAVQFGMARMFQTLNDNAQITVRIFEDRAEALAWLRSLP</sequence>
<reference evidence="1" key="1">
    <citation type="submission" date="2022-08" db="EMBL/GenBank/DDBJ databases">
        <title>Draft genome sequencing of Roseisolibacter agri AW1220.</title>
        <authorList>
            <person name="Tobiishi Y."/>
            <person name="Tonouchi A."/>
        </authorList>
    </citation>
    <scope>NUCLEOTIDE SEQUENCE</scope>
    <source>
        <strain evidence="1">AW1220</strain>
    </source>
</reference>
<gene>
    <name evidence="1" type="ORF">rosag_45960</name>
</gene>
<accession>A0AA37QJK4</accession>
<organism evidence="1 2">
    <name type="scientific">Roseisolibacter agri</name>
    <dbReference type="NCBI Taxonomy" id="2014610"/>
    <lineage>
        <taxon>Bacteria</taxon>
        <taxon>Pseudomonadati</taxon>
        <taxon>Gemmatimonadota</taxon>
        <taxon>Gemmatimonadia</taxon>
        <taxon>Gemmatimonadales</taxon>
        <taxon>Gemmatimonadaceae</taxon>
        <taxon>Roseisolibacter</taxon>
    </lineage>
</organism>
<comment type="caution">
    <text evidence="1">The sequence shown here is derived from an EMBL/GenBank/DDBJ whole genome shotgun (WGS) entry which is preliminary data.</text>
</comment>
<evidence type="ECO:0008006" key="3">
    <source>
        <dbReference type="Google" id="ProtNLM"/>
    </source>
</evidence>
<dbReference type="InterPro" id="IPR036513">
    <property type="entry name" value="STAS_dom_sf"/>
</dbReference>
<dbReference type="Proteomes" id="UP001161325">
    <property type="component" value="Unassembled WGS sequence"/>
</dbReference>
<dbReference type="RefSeq" id="WP_284352509.1">
    <property type="nucleotide sequence ID" value="NZ_BRXS01000007.1"/>
</dbReference>
<keyword evidence="2" id="KW-1185">Reference proteome</keyword>
<protein>
    <recommendedName>
        <fullName evidence="3">STAS/SEC14 domain-containing protein</fullName>
    </recommendedName>
</protein>
<dbReference type="Pfam" id="PF11964">
    <property type="entry name" value="SpoIIAA-like"/>
    <property type="match status" value="1"/>
</dbReference>
<evidence type="ECO:0000313" key="2">
    <source>
        <dbReference type="Proteomes" id="UP001161325"/>
    </source>
</evidence>
<dbReference type="InterPro" id="IPR038396">
    <property type="entry name" value="SpoIIAA-like_sf"/>
</dbReference>
<dbReference type="SUPFAM" id="SSF52091">
    <property type="entry name" value="SpoIIaa-like"/>
    <property type="match status" value="1"/>
</dbReference>
<dbReference type="InterPro" id="IPR021866">
    <property type="entry name" value="SpoIIAA-like"/>
</dbReference>
<dbReference type="EMBL" id="BRXS01000007">
    <property type="protein sequence ID" value="GLC28083.1"/>
    <property type="molecule type" value="Genomic_DNA"/>
</dbReference>
<dbReference type="Gene3D" id="3.40.50.10600">
    <property type="entry name" value="SpoIIaa-like domains"/>
    <property type="match status" value="1"/>
</dbReference>
<dbReference type="AlphaFoldDB" id="A0AA37QJK4"/>